<evidence type="ECO:0000256" key="1">
    <source>
        <dbReference type="SAM" id="MobiDB-lite"/>
    </source>
</evidence>
<protein>
    <recommendedName>
        <fullName evidence="7">Secretion system C-terminal sorting domain-containing protein</fullName>
    </recommendedName>
</protein>
<dbReference type="STRING" id="1178516.AWR27_21710"/>
<dbReference type="OrthoDB" id="9805017at2"/>
<keyword evidence="6" id="KW-1185">Reference proteome</keyword>
<dbReference type="Proteomes" id="UP000187941">
    <property type="component" value="Chromosome"/>
</dbReference>
<evidence type="ECO:0000313" key="5">
    <source>
        <dbReference type="EMBL" id="AQG82638.1"/>
    </source>
</evidence>
<sequence>MKGRIFYLIFTVCFSLVGLLSATFAQNVGAPTFSPNSVSACPGVVAVTFTATGSFSATNQFTILLSDGSGTSFPTVTATRSGTAGTYTVNATIPASTIAGAGYRFRVRSSAPIRESGISLATLTVVRPTSPGVTNPSPFCAGTTAPTLSATASAGGKLNWYGTDATGGTRTDNPGAVSNTADGVYYVSQTVGTCESSRAAISVDVIPRPASPPSVQSPQNACLNDPVRQLSAMLTGGSTRLRWYTVSTGGTFSEIAPQPPTSTTGTTFYYVSQVNASGCESAARASIEFKVNSLPGPPSVSMSSLTYCQGATIPALQATPGSGGSLVWWANATTINSPSNQPPAVNNQQTTTYYVGQLVNGCRTPDASRATITVTIVPLPAPPRVSAYEPTCVGATPNSLSAVASEGNKLLWWGKNSTGGTNTGQTVSVVDNTATATYYVSQIDNSTCESSRAPIRAEIKPRPATPTIAPPGVFCQGRASRKLEITNQAPGAIVTWFGSSGQLADAPTPSTDRTGPQSFSVSQTLSNCESVSRSTTTITVNAVPGKPTFTPPADVCEGTAGRPLSATGVNLLWYGTSETGGTGSVNASVVNTSAPFVRTTNYYVSQTNTEGCESDRAAIPVRVKDTPDAPSVQNVEFCQYYDPIVATATPVLNASINWFNADGTPSLSAPVAPRENVQTYTYRVGQTLEGCPSPTRAYTVRVKATPGQPGVSNIEFCNNGPSRPLSANGSSVKWYDDFDRPINGIPTPATDRVGFQTYKATQTNGEGCESREKAELKVEIKPLPGQPSVKNVAYCQQTPDQPKQNVTPVEATGENLTWYNTDGNRFGKDAPTPSLDQARVITYEVTQTVRDCEGPKARLSVTVNTSPVPAIGKPVLTYCIGDVTVPLTASIAPGGRLQWIDPYGTIRDEWTPPTLNVNVDPLGDKFEVFQIGANGCHSARASIRVIVNATPTLSLQALVPQVNLGLATPLQLKFTSVGPYSYTLTGGYSGTTRSADTTISVTPRGNTVYQIVSVTNGCGKGLPGNPATATVNVRVPTVTTSSLTASTLCAGTPLAVPFTTTGSFTSRNAFQAELISVADTSKKFAISASSVASPVLVDLPVSLPSGQYYVRAIATNPGVAVPGTNSPSILTVRSKPSATLTGTQRIYEGTPANLTFAFGGDGPWTVVYADSLRSYSATSATSPLIIEARPARNTTYQLTSVTNFCGSGPLSGSATITILPLLSVEDDPLGPLVNAYPVPTTTILTVDIDMALTRDPAILLLTDMSGRLMLERTTRNRRNDIDLSSQPNGLYLLRIQIGNSQTVRKVVKL</sequence>
<feature type="domain" description="Secretion system C-terminal sorting" evidence="3">
    <location>
        <begin position="1236"/>
        <end position="1307"/>
    </location>
</feature>
<feature type="chain" id="PRO_5012659202" description="Secretion system C-terminal sorting domain-containing protein" evidence="2">
    <location>
        <begin position="26"/>
        <end position="1309"/>
    </location>
</feature>
<evidence type="ECO:0008006" key="7">
    <source>
        <dbReference type="Google" id="ProtNLM"/>
    </source>
</evidence>
<evidence type="ECO:0000259" key="4">
    <source>
        <dbReference type="Pfam" id="PF19081"/>
    </source>
</evidence>
<feature type="domain" description="Ig-like" evidence="4">
    <location>
        <begin position="212"/>
        <end position="292"/>
    </location>
</feature>
<feature type="signal peptide" evidence="2">
    <location>
        <begin position="1"/>
        <end position="25"/>
    </location>
</feature>
<feature type="domain" description="Ig-like" evidence="4">
    <location>
        <begin position="295"/>
        <end position="378"/>
    </location>
</feature>
<gene>
    <name evidence="5" type="ORF">AWR27_21710</name>
</gene>
<feature type="region of interest" description="Disordered" evidence="1">
    <location>
        <begin position="502"/>
        <end position="522"/>
    </location>
</feature>
<feature type="domain" description="Ig-like" evidence="4">
    <location>
        <begin position="544"/>
        <end position="623"/>
    </location>
</feature>
<evidence type="ECO:0000313" key="6">
    <source>
        <dbReference type="Proteomes" id="UP000187941"/>
    </source>
</evidence>
<evidence type="ECO:0000259" key="3">
    <source>
        <dbReference type="Pfam" id="PF18962"/>
    </source>
</evidence>
<feature type="domain" description="Ig-like" evidence="4">
    <location>
        <begin position="128"/>
        <end position="207"/>
    </location>
</feature>
<feature type="domain" description="Ig-like" evidence="4">
    <location>
        <begin position="380"/>
        <end position="461"/>
    </location>
</feature>
<keyword evidence="2" id="KW-0732">Signal</keyword>
<proteinExistence type="predicted"/>
<dbReference type="RefSeq" id="WP_077134141.1">
    <property type="nucleotide sequence ID" value="NZ_CP014263.1"/>
</dbReference>
<organism evidence="5 6">
    <name type="scientific">Spirosoma montaniterrae</name>
    <dbReference type="NCBI Taxonomy" id="1178516"/>
    <lineage>
        <taxon>Bacteria</taxon>
        <taxon>Pseudomonadati</taxon>
        <taxon>Bacteroidota</taxon>
        <taxon>Cytophagia</taxon>
        <taxon>Cytophagales</taxon>
        <taxon>Cytophagaceae</taxon>
        <taxon>Spirosoma</taxon>
    </lineage>
</organism>
<dbReference type="NCBIfam" id="TIGR04183">
    <property type="entry name" value="Por_Secre_tail"/>
    <property type="match status" value="1"/>
</dbReference>
<dbReference type="InterPro" id="IPR044023">
    <property type="entry name" value="Ig_7"/>
</dbReference>
<dbReference type="InterPro" id="IPR026444">
    <property type="entry name" value="Secre_tail"/>
</dbReference>
<dbReference type="Pfam" id="PF19081">
    <property type="entry name" value="Ig_7"/>
    <property type="match status" value="5"/>
</dbReference>
<evidence type="ECO:0000256" key="2">
    <source>
        <dbReference type="SAM" id="SignalP"/>
    </source>
</evidence>
<name>A0A1P9X4X3_9BACT</name>
<dbReference type="Pfam" id="PF18962">
    <property type="entry name" value="Por_Secre_tail"/>
    <property type="match status" value="1"/>
</dbReference>
<dbReference type="KEGG" id="smon:AWR27_21710"/>
<reference evidence="5 6" key="1">
    <citation type="submission" date="2016-01" db="EMBL/GenBank/DDBJ databases">
        <authorList>
            <person name="Oliw E.H."/>
        </authorList>
    </citation>
    <scope>NUCLEOTIDE SEQUENCE [LARGE SCALE GENOMIC DNA]</scope>
    <source>
        <strain evidence="5 6">DY10</strain>
    </source>
</reference>
<accession>A0A1P9X4X3</accession>
<dbReference type="EMBL" id="CP014263">
    <property type="protein sequence ID" value="AQG82638.1"/>
    <property type="molecule type" value="Genomic_DNA"/>
</dbReference>